<comment type="caution">
    <text evidence="1">The sequence shown here is derived from an EMBL/GenBank/DDBJ whole genome shotgun (WGS) entry which is preliminary data.</text>
</comment>
<keyword evidence="2" id="KW-1185">Reference proteome</keyword>
<dbReference type="RefSeq" id="WP_203366818.1">
    <property type="nucleotide sequence ID" value="NZ_WSFT01000039.1"/>
</dbReference>
<organism evidence="1 2">
    <name type="scientific">Anaeromonas frigoriresistens</name>
    <dbReference type="NCBI Taxonomy" id="2683708"/>
    <lineage>
        <taxon>Bacteria</taxon>
        <taxon>Bacillati</taxon>
        <taxon>Bacillota</taxon>
        <taxon>Tissierellia</taxon>
        <taxon>Tissierellales</taxon>
        <taxon>Thermohalobacteraceae</taxon>
        <taxon>Anaeromonas</taxon>
    </lineage>
</organism>
<sequence length="137" mass="15745">MKAYLAIKFYEDNRNRDKIDRISTLLSNNRIKTICITRDAENWGEKIFQPKELMKITFEQIKSSNFVLIDLTEKGVGLGIEAGYAYANGIPIITIAEETSDISNTLKGISKKVILYKNIQQLNKIFKVDNIRRVLDM</sequence>
<accession>A0A942UTK2</accession>
<dbReference type="EMBL" id="WSFT01000039">
    <property type="protein sequence ID" value="MBS4538893.1"/>
    <property type="molecule type" value="Genomic_DNA"/>
</dbReference>
<gene>
    <name evidence="1" type="ORF">GOQ27_10480</name>
</gene>
<dbReference type="Proteomes" id="UP000724672">
    <property type="component" value="Unassembled WGS sequence"/>
</dbReference>
<evidence type="ECO:0000313" key="1">
    <source>
        <dbReference type="EMBL" id="MBS4538893.1"/>
    </source>
</evidence>
<dbReference type="Gene3D" id="3.40.50.450">
    <property type="match status" value="1"/>
</dbReference>
<name>A0A942UTK2_9FIRM</name>
<protein>
    <submittedName>
        <fullName evidence="1">Nucleoside 2-deoxyribosyltransferase</fullName>
    </submittedName>
</protein>
<dbReference type="AlphaFoldDB" id="A0A942UTK2"/>
<proteinExistence type="predicted"/>
<dbReference type="SUPFAM" id="SSF52309">
    <property type="entry name" value="N-(deoxy)ribosyltransferase-like"/>
    <property type="match status" value="1"/>
</dbReference>
<evidence type="ECO:0000313" key="2">
    <source>
        <dbReference type="Proteomes" id="UP000724672"/>
    </source>
</evidence>
<reference evidence="1" key="1">
    <citation type="submission" date="2019-12" db="EMBL/GenBank/DDBJ databases">
        <title>Clostridiaceae gen. nov. sp. nov., isolated from sediment in Xinjiang, China.</title>
        <authorList>
            <person name="Zhang R."/>
        </authorList>
    </citation>
    <scope>NUCLEOTIDE SEQUENCE</scope>
    <source>
        <strain evidence="1">D2Q-11</strain>
    </source>
</reference>